<dbReference type="KEGG" id="cpo:COPRO5265_0517"/>
<reference evidence="2" key="1">
    <citation type="submission" date="2008-08" db="EMBL/GenBank/DDBJ databases">
        <title>The complete genome sequence of Coprothermobacter proteolyticus strain ATCC 5245 / DSM 5265 / BT.</title>
        <authorList>
            <person name="Dodson R.J."/>
            <person name="Durkin A.S."/>
            <person name="Wu M."/>
            <person name="Eisen J."/>
            <person name="Sutton G."/>
        </authorList>
    </citation>
    <scope>NUCLEOTIDE SEQUENCE [LARGE SCALE GENOMIC DNA]</scope>
    <source>
        <strain evidence="2">ATCC 35245 / DSM 5265 / OCM 4 / BT</strain>
    </source>
</reference>
<evidence type="ECO:0000313" key="2">
    <source>
        <dbReference type="Proteomes" id="UP000001732"/>
    </source>
</evidence>
<keyword evidence="2" id="KW-1185">Reference proteome</keyword>
<sequence length="335" mass="37723">MFKMLSLHQGVERSYYDSEFAMWDNLPPLPEDFSGLNVVSCTPVLQGEEVLTRLSVEQMNRPIVIVDGVQRLMRRKLQKDGNWVYLVGLAAGAVEVWPKADLLLPTLRRELVLFVPEGLLEMPFEDEYYNIPFRSVAYNPRDERRPLNTIVSEKRSALELSALNQAVSELGGKGILLRDGPLKFGDPLTRANGPVGLVKTLEPRSNVDIFTNFVKKLDLGQVSCLLEMEDRNDTEEIGKRRYFSYLRIMDVGDPFSLEGIVRLDMVGQEGSGEELAKTAFMAAETVFSLSRVGPYSRSPYNLMTVDWLEKHLRALLPDPSVVSIEVAREVNKLGG</sequence>
<accession>B5Y7X8</accession>
<organism evidence="1 2">
    <name type="scientific">Coprothermobacter proteolyticus (strain ATCC 35245 / DSM 5265 / OCM 4 / BT)</name>
    <dbReference type="NCBI Taxonomy" id="309798"/>
    <lineage>
        <taxon>Bacteria</taxon>
        <taxon>Pseudomonadati</taxon>
        <taxon>Coprothermobacterota</taxon>
        <taxon>Coprothermobacteria</taxon>
        <taxon>Coprothermobacterales</taxon>
        <taxon>Coprothermobacteraceae</taxon>
        <taxon>Coprothermobacter</taxon>
    </lineage>
</organism>
<dbReference type="AlphaFoldDB" id="B5Y7X8"/>
<evidence type="ECO:0000313" key="1">
    <source>
        <dbReference type="EMBL" id="ACI18236.1"/>
    </source>
</evidence>
<name>B5Y7X8_COPPD</name>
<gene>
    <name evidence="1" type="ordered locus">COPRO5265_0517</name>
</gene>
<dbReference type="STRING" id="309798.COPRO5265_0517"/>
<dbReference type="Proteomes" id="UP000001732">
    <property type="component" value="Chromosome"/>
</dbReference>
<reference evidence="1 2" key="2">
    <citation type="journal article" date="2014" name="Genome Announc.">
        <title>Complete Genome Sequence of Coprothermobacter proteolyticus DSM 5265.</title>
        <authorList>
            <person name="Alexiev A."/>
            <person name="Coil D.A."/>
            <person name="Badger J.H."/>
            <person name="Enticknap J."/>
            <person name="Ward N."/>
            <person name="Robb F.T."/>
            <person name="Eisen J.A."/>
        </authorList>
    </citation>
    <scope>NUCLEOTIDE SEQUENCE [LARGE SCALE GENOMIC DNA]</scope>
    <source>
        <strain evidence="2">ATCC 35245 / DSM 5265 / OCM 4 / BT</strain>
    </source>
</reference>
<dbReference type="eggNOG" id="COG2380">
    <property type="taxonomic scope" value="Bacteria"/>
</dbReference>
<evidence type="ECO:0008006" key="3">
    <source>
        <dbReference type="Google" id="ProtNLM"/>
    </source>
</evidence>
<dbReference type="EMBL" id="CP001145">
    <property type="protein sequence ID" value="ACI18236.1"/>
    <property type="molecule type" value="Genomic_DNA"/>
</dbReference>
<dbReference type="InterPro" id="IPR012337">
    <property type="entry name" value="RNaseH-like_sf"/>
</dbReference>
<proteinExistence type="predicted"/>
<protein>
    <recommendedName>
        <fullName evidence="3">NurA domain-containing protein</fullName>
    </recommendedName>
</protein>
<dbReference type="SUPFAM" id="SSF53098">
    <property type="entry name" value="Ribonuclease H-like"/>
    <property type="match status" value="1"/>
</dbReference>